<evidence type="ECO:0000313" key="1">
    <source>
        <dbReference type="EMBL" id="CAJ2502618.1"/>
    </source>
</evidence>
<comment type="caution">
    <text evidence="1">The sequence shown here is derived from an EMBL/GenBank/DDBJ whole genome shotgun (WGS) entry which is preliminary data.</text>
</comment>
<organism evidence="1 2">
    <name type="scientific">Anthostomella pinea</name>
    <dbReference type="NCBI Taxonomy" id="933095"/>
    <lineage>
        <taxon>Eukaryota</taxon>
        <taxon>Fungi</taxon>
        <taxon>Dikarya</taxon>
        <taxon>Ascomycota</taxon>
        <taxon>Pezizomycotina</taxon>
        <taxon>Sordariomycetes</taxon>
        <taxon>Xylariomycetidae</taxon>
        <taxon>Xylariales</taxon>
        <taxon>Xylariaceae</taxon>
        <taxon>Anthostomella</taxon>
    </lineage>
</organism>
<sequence length="192" mass="21124">MKTRSESDSDDDNPAPWATKDVLGFFSIVLTYAKSAQELKGAVLDAHGAKALVSFTPRVYWTTVYEDVKDKIPGSLWDIINVLACYQFGSSEDVKLDEDYCGGSVEKPEVKGTLEKQAWKDADEGGEELSVKTWIESIDQGERPDALSEFDQKYWDGSIGAFEAYGTGPVKENVYCKGVQQLGRCHCGNSGT</sequence>
<dbReference type="Proteomes" id="UP001295740">
    <property type="component" value="Unassembled WGS sequence"/>
</dbReference>
<accession>A0AAI8VDL3</accession>
<evidence type="ECO:0000313" key="2">
    <source>
        <dbReference type="Proteomes" id="UP001295740"/>
    </source>
</evidence>
<protein>
    <submittedName>
        <fullName evidence="1">Uu.00g100120.m01.CDS01</fullName>
    </submittedName>
</protein>
<reference evidence="1" key="1">
    <citation type="submission" date="2023-10" db="EMBL/GenBank/DDBJ databases">
        <authorList>
            <person name="Hackl T."/>
        </authorList>
    </citation>
    <scope>NUCLEOTIDE SEQUENCE</scope>
</reference>
<dbReference type="AlphaFoldDB" id="A0AAI8VDL3"/>
<keyword evidence="2" id="KW-1185">Reference proteome</keyword>
<proteinExistence type="predicted"/>
<name>A0AAI8VDL3_9PEZI</name>
<gene>
    <name evidence="1" type="ORF">KHLLAP_LOCUS3086</name>
</gene>
<dbReference type="EMBL" id="CAUWAG010000004">
    <property type="protein sequence ID" value="CAJ2502618.1"/>
    <property type="molecule type" value="Genomic_DNA"/>
</dbReference>